<name>A0ABT3ZSL7_9BURK</name>
<organism evidence="3 4">
    <name type="scientific">Robbsia betulipollinis</name>
    <dbReference type="NCBI Taxonomy" id="2981849"/>
    <lineage>
        <taxon>Bacteria</taxon>
        <taxon>Pseudomonadati</taxon>
        <taxon>Pseudomonadota</taxon>
        <taxon>Betaproteobacteria</taxon>
        <taxon>Burkholderiales</taxon>
        <taxon>Burkholderiaceae</taxon>
        <taxon>Robbsia</taxon>
    </lineage>
</organism>
<accession>A0ABT3ZSL7</accession>
<dbReference type="RefSeq" id="WP_267849449.1">
    <property type="nucleotide sequence ID" value="NZ_JAPMXC010000010.1"/>
</dbReference>
<keyword evidence="1" id="KW-0560">Oxidoreductase</keyword>
<dbReference type="SUPFAM" id="SSF53720">
    <property type="entry name" value="ALDH-like"/>
    <property type="match status" value="1"/>
</dbReference>
<dbReference type="InterPro" id="IPR016163">
    <property type="entry name" value="Ald_DH_C"/>
</dbReference>
<feature type="domain" description="Aldehyde dehydrogenase" evidence="2">
    <location>
        <begin position="22"/>
        <end position="472"/>
    </location>
</feature>
<dbReference type="PANTHER" id="PTHR43353:SF3">
    <property type="entry name" value="ALDEHYDE DEHYDROGENASE-RELATED"/>
    <property type="match status" value="1"/>
</dbReference>
<dbReference type="PANTHER" id="PTHR43353">
    <property type="entry name" value="SUCCINATE-SEMIALDEHYDE DEHYDROGENASE, MITOCHONDRIAL"/>
    <property type="match status" value="1"/>
</dbReference>
<evidence type="ECO:0000259" key="2">
    <source>
        <dbReference type="Pfam" id="PF00171"/>
    </source>
</evidence>
<dbReference type="CDD" id="cd07129">
    <property type="entry name" value="ALDH_KGSADH"/>
    <property type="match status" value="1"/>
</dbReference>
<protein>
    <submittedName>
        <fullName evidence="3">Aldehyde dehydrogenase (NADP(+))</fullName>
    </submittedName>
</protein>
<dbReference type="EMBL" id="JAPMXC010000010">
    <property type="protein sequence ID" value="MCY0389554.1"/>
    <property type="molecule type" value="Genomic_DNA"/>
</dbReference>
<dbReference type="Gene3D" id="3.40.309.10">
    <property type="entry name" value="Aldehyde Dehydrogenase, Chain A, domain 2"/>
    <property type="match status" value="1"/>
</dbReference>
<evidence type="ECO:0000313" key="4">
    <source>
        <dbReference type="Proteomes" id="UP001082899"/>
    </source>
</evidence>
<dbReference type="InterPro" id="IPR016162">
    <property type="entry name" value="Ald_DH_N"/>
</dbReference>
<dbReference type="InterPro" id="IPR015590">
    <property type="entry name" value="Aldehyde_DH_dom"/>
</dbReference>
<gene>
    <name evidence="3" type="ORF">OVY01_20625</name>
</gene>
<dbReference type="InterPro" id="IPR050740">
    <property type="entry name" value="Aldehyde_DH_Superfamily"/>
</dbReference>
<dbReference type="Gene3D" id="3.40.605.10">
    <property type="entry name" value="Aldehyde Dehydrogenase, Chain A, domain 1"/>
    <property type="match status" value="1"/>
</dbReference>
<keyword evidence="4" id="KW-1185">Reference proteome</keyword>
<dbReference type="InterPro" id="IPR044151">
    <property type="entry name" value="ALDH_KGSADH"/>
</dbReference>
<evidence type="ECO:0000313" key="3">
    <source>
        <dbReference type="EMBL" id="MCY0389554.1"/>
    </source>
</evidence>
<dbReference type="Pfam" id="PF00171">
    <property type="entry name" value="Aldedh"/>
    <property type="match status" value="1"/>
</dbReference>
<proteinExistence type="predicted"/>
<dbReference type="Proteomes" id="UP001082899">
    <property type="component" value="Unassembled WGS sequence"/>
</dbReference>
<evidence type="ECO:0000256" key="1">
    <source>
        <dbReference type="ARBA" id="ARBA00023002"/>
    </source>
</evidence>
<dbReference type="InterPro" id="IPR016161">
    <property type="entry name" value="Ald_DH/histidinol_DH"/>
</dbReference>
<sequence>MEICSDLLIGQQTQAGSQGSTQSIEAASGKPLSPAFGGASAAQLDAACALAWQAADVYRELPLESRAAFLEKIAQNILDLGDVLVERCVQESGLPRGRIEGERGRTVGQLRMFAAVVRQGDFLGVRIDPAQPERQPLPRVDLRLRYVPLGPVAVFGASNFPLAFSVAGGDTASALAAGCPVVAKAHPAHLGTSALVGQAVRKAVADCGLPDGTFSLLFDSGLEIGQGLVSDARIKAVGFTGSRRGGLALLKLAAARHEPIPVYAEMSSINPVLLFPHALANRGAAIGTAFAASLALGAGQFCTNPGLVLAIDSPAVDAFIDAAATALAATPAATMLTPGIHQAYESAVAKLAQHAQVDTVAQGKEASGPAQGRATLFSTTAEAFSRDPALQDEIFGAASLVVRCPDLATMRDLVEKLEGQLTAALHIDEADQADARALLPTLERRVGRILVNGFGTGVEVGHAMVHGGPYPSTADGRSTSVGSLAIDRFLRPVSYQDMPDALLPDALKRANPLGLTRRVDGKLTTAD</sequence>
<reference evidence="3" key="1">
    <citation type="submission" date="2022-11" db="EMBL/GenBank/DDBJ databases">
        <title>Robbsia betulipollinis sp. nov., isolated from pollen of birch (Betula pendula).</title>
        <authorList>
            <person name="Shi H."/>
            <person name="Ambika Manirajan B."/>
            <person name="Ratering S."/>
            <person name="Geissler-Plaum R."/>
            <person name="Schnell S."/>
        </authorList>
    </citation>
    <scope>NUCLEOTIDE SEQUENCE</scope>
    <source>
        <strain evidence="3">Bb-Pol-6</strain>
    </source>
</reference>
<comment type="caution">
    <text evidence="3">The sequence shown here is derived from an EMBL/GenBank/DDBJ whole genome shotgun (WGS) entry which is preliminary data.</text>
</comment>